<dbReference type="AlphaFoldDB" id="A0A3L8P5V4"/>
<dbReference type="InterPro" id="IPR000120">
    <property type="entry name" value="Amidase"/>
</dbReference>
<dbReference type="Pfam" id="PF01425">
    <property type="entry name" value="Amidase"/>
    <property type="match status" value="1"/>
</dbReference>
<dbReference type="EMBL" id="RDBE01000001">
    <property type="protein sequence ID" value="RLV50581.1"/>
    <property type="molecule type" value="Genomic_DNA"/>
</dbReference>
<evidence type="ECO:0000259" key="2">
    <source>
        <dbReference type="Pfam" id="PF01425"/>
    </source>
</evidence>
<feature type="domain" description="Amidase" evidence="2">
    <location>
        <begin position="33"/>
        <end position="455"/>
    </location>
</feature>
<organism evidence="3 4">
    <name type="scientific">Nocardioides mangrovicus</name>
    <dbReference type="NCBI Taxonomy" id="2478913"/>
    <lineage>
        <taxon>Bacteria</taxon>
        <taxon>Bacillati</taxon>
        <taxon>Actinomycetota</taxon>
        <taxon>Actinomycetes</taxon>
        <taxon>Propionibacteriales</taxon>
        <taxon>Nocardioidaceae</taxon>
        <taxon>Nocardioides</taxon>
    </lineage>
</organism>
<evidence type="ECO:0000256" key="1">
    <source>
        <dbReference type="ARBA" id="ARBA00009199"/>
    </source>
</evidence>
<dbReference type="PANTHER" id="PTHR11895:SF7">
    <property type="entry name" value="GLUTAMYL-TRNA(GLN) AMIDOTRANSFERASE SUBUNIT A, MITOCHONDRIAL"/>
    <property type="match status" value="1"/>
</dbReference>
<sequence length="473" mass="50350">MARVHAFGDDALADDDAVGLRERLQAGTVSPRELVDAAIARAERVDPELGAVAYRAYDRARTDAAEQRPGWFSGIPTLVKDNADVAGLPTQQGSRAWVARPAARDGDVARVLGALGLVTLGKTQLSEFGFSASAEFAPDSGWPPVRNPWDPARTAGASSAGAAALVASGAVPLAHANDGGGSIRIPASCCGLVGLKPTRGRTPTEALNRQMPVRLVADGVLTRSVRDTAAFLRESERVYRELSLPPVGDIRGPSRKRLRVGVVTASIGERTVDAENVAAVESLGGLLDDAGHHVRATTVPAPETFADDFVLLWGFLAALICDTGRVSLGRHFDRRATDHLTQGLARHFHRHGWRFPAAVRRLRSSTAVSQRFWSDQRFDVVLSPVLAHPTPPLGVLDPGQPYETVLARLLEWVAFTPWQNATGEPAISLPTATSADGTPIGVMASAPTGGEATLLGLAFEVEQLAPFRRIQDR</sequence>
<reference evidence="3 4" key="1">
    <citation type="submission" date="2018-10" db="EMBL/GenBank/DDBJ databases">
        <title>Marmoricola sp. 4Q3S-7 whole genome shotgun sequence.</title>
        <authorList>
            <person name="Li F."/>
        </authorList>
    </citation>
    <scope>NUCLEOTIDE SEQUENCE [LARGE SCALE GENOMIC DNA]</scope>
    <source>
        <strain evidence="3 4">4Q3S-7</strain>
    </source>
</reference>
<dbReference type="PANTHER" id="PTHR11895">
    <property type="entry name" value="TRANSAMIDASE"/>
    <property type="match status" value="1"/>
</dbReference>
<dbReference type="InterPro" id="IPR036928">
    <property type="entry name" value="AS_sf"/>
</dbReference>
<evidence type="ECO:0000313" key="4">
    <source>
        <dbReference type="Proteomes" id="UP000281708"/>
    </source>
</evidence>
<dbReference type="SUPFAM" id="SSF75304">
    <property type="entry name" value="Amidase signature (AS) enzymes"/>
    <property type="match status" value="1"/>
</dbReference>
<dbReference type="EC" id="3.5.1.4" evidence="3"/>
<dbReference type="OrthoDB" id="9811471at2"/>
<proteinExistence type="inferred from homology"/>
<keyword evidence="4" id="KW-1185">Reference proteome</keyword>
<comment type="similarity">
    <text evidence="1">Belongs to the amidase family.</text>
</comment>
<dbReference type="InterPro" id="IPR023631">
    <property type="entry name" value="Amidase_dom"/>
</dbReference>
<dbReference type="Proteomes" id="UP000281708">
    <property type="component" value="Unassembled WGS sequence"/>
</dbReference>
<name>A0A3L8P5V4_9ACTN</name>
<keyword evidence="3" id="KW-0378">Hydrolase</keyword>
<dbReference type="NCBIfam" id="NF005899">
    <property type="entry name" value="PRK07869.1"/>
    <property type="match status" value="1"/>
</dbReference>
<dbReference type="Gene3D" id="3.90.1300.10">
    <property type="entry name" value="Amidase signature (AS) domain"/>
    <property type="match status" value="1"/>
</dbReference>
<dbReference type="GO" id="GO:0004040">
    <property type="term" value="F:amidase activity"/>
    <property type="evidence" value="ECO:0007669"/>
    <property type="project" value="UniProtKB-EC"/>
</dbReference>
<comment type="caution">
    <text evidence="3">The sequence shown here is derived from an EMBL/GenBank/DDBJ whole genome shotgun (WGS) entry which is preliminary data.</text>
</comment>
<gene>
    <name evidence="3" type="ORF">D9V37_00980</name>
</gene>
<evidence type="ECO:0000313" key="3">
    <source>
        <dbReference type="EMBL" id="RLV50581.1"/>
    </source>
</evidence>
<dbReference type="RefSeq" id="WP_121804263.1">
    <property type="nucleotide sequence ID" value="NZ_RDBE01000001.1"/>
</dbReference>
<accession>A0A3L8P5V4</accession>
<protein>
    <submittedName>
        <fullName evidence="3">Amidase</fullName>
        <ecNumber evidence="3">3.5.1.4</ecNumber>
    </submittedName>
</protein>